<protein>
    <submittedName>
        <fullName evidence="1">Uncharacterized protein</fullName>
    </submittedName>
</protein>
<organism evidence="1">
    <name type="scientific">Heteroscytonema crispum UCFS15</name>
    <dbReference type="NCBI Taxonomy" id="1123969"/>
    <lineage>
        <taxon>Bacteria</taxon>
        <taxon>Bacillati</taxon>
        <taxon>Cyanobacteriota</taxon>
        <taxon>Cyanophyceae</taxon>
        <taxon>Nostocales</taxon>
        <taxon>Heteroscytonemataceae</taxon>
        <taxon>Heteroscytonema</taxon>
    </lineage>
</organism>
<accession>A0A3G2KSM9</accession>
<proteinExistence type="predicted"/>
<reference evidence="1" key="1">
    <citation type="journal article" date="2018" name="ACS Chem. Biol.">
        <title>Insertions within the Saxitoxin Biosynthetic Gene Cluster Result in Differential Toxin Profiles.</title>
        <authorList>
            <person name="Cullen A."/>
            <person name="D'Agostino P.M."/>
            <person name="Mazmouz R."/>
            <person name="Pickford R."/>
            <person name="Wood S."/>
            <person name="Neilan B.A."/>
        </authorList>
    </citation>
    <scope>NUCLEOTIDE SEQUENCE</scope>
    <source>
        <strain evidence="1">CAWBG72</strain>
    </source>
</reference>
<dbReference type="AlphaFoldDB" id="A0A3G2KSM9"/>
<evidence type="ECO:0000313" key="1">
    <source>
        <dbReference type="EMBL" id="AYN62320.1"/>
    </source>
</evidence>
<name>A0A3G2KSM9_9CYAN</name>
<sequence>MNFLPCSINTPLSEVVIYSFPLGEIVWEHSPCTTRTQNVKDCVHFQSISTHDIDHLVLTQESVLIRLAIVLMSGYLGKMDSLLSSRCLLKCFFY</sequence>
<dbReference type="EMBL" id="MH341392">
    <property type="protein sequence ID" value="AYN62320.1"/>
    <property type="molecule type" value="Genomic_DNA"/>
</dbReference>